<dbReference type="PROSITE" id="PS50075">
    <property type="entry name" value="CARRIER"/>
    <property type="match status" value="1"/>
</dbReference>
<evidence type="ECO:0000256" key="2">
    <source>
        <dbReference type="ARBA" id="ARBA00022553"/>
    </source>
</evidence>
<evidence type="ECO:0000313" key="9">
    <source>
        <dbReference type="Proteomes" id="UP000634229"/>
    </source>
</evidence>
<dbReference type="RefSeq" id="WP_201883442.1">
    <property type="nucleotide sequence ID" value="NZ_JAERRF010000103.1"/>
</dbReference>
<dbReference type="Gene3D" id="3.40.50.720">
    <property type="entry name" value="NAD(P)-binding Rossmann-like Domain"/>
    <property type="match status" value="1"/>
</dbReference>
<dbReference type="InterPro" id="IPR049900">
    <property type="entry name" value="PKS_mFAS_DH"/>
</dbReference>
<evidence type="ECO:0000313" key="8">
    <source>
        <dbReference type="EMBL" id="MBL1102861.1"/>
    </source>
</evidence>
<dbReference type="Pfam" id="PF22953">
    <property type="entry name" value="SpnB_Rossmann"/>
    <property type="match status" value="1"/>
</dbReference>
<dbReference type="SUPFAM" id="SSF47336">
    <property type="entry name" value="ACP-like"/>
    <property type="match status" value="1"/>
</dbReference>
<dbReference type="CDD" id="cd08956">
    <property type="entry name" value="KR_3_FAS_SDR_x"/>
    <property type="match status" value="1"/>
</dbReference>
<keyword evidence="4" id="KW-0511">Multifunctional enzyme</keyword>
<reference evidence="8 9" key="1">
    <citation type="submission" date="2021-01" db="EMBL/GenBank/DDBJ databases">
        <title>WGS of actinomycetes isolated from Thailand.</title>
        <authorList>
            <person name="Thawai C."/>
        </authorList>
    </citation>
    <scope>NUCLEOTIDE SEQUENCE [LARGE SCALE GENOMIC DNA]</scope>
    <source>
        <strain evidence="8 9">CA1R205</strain>
    </source>
</reference>
<dbReference type="SMART" id="SM00823">
    <property type="entry name" value="PKS_PP"/>
    <property type="match status" value="1"/>
</dbReference>
<gene>
    <name evidence="8" type="ORF">JK363_41130</name>
</gene>
<dbReference type="SMART" id="SM00822">
    <property type="entry name" value="PKS_KR"/>
    <property type="match status" value="1"/>
</dbReference>
<sequence length="822" mass="84483">VLLPGTAFVELAVRAGDEVGCGRIEELTLSAPLVLPEQGSVQIQVSVGAANASGYRSVTIYARGESSEELPWTQHATGLLAASKAPQGSQSGIPFDVTVWPPAGAASVDLSDRYECLAEQGFDYGPGFQGLRAVWRHGDDVFAEVELPGEAQAGGFGVHPALLDAVLHAMGADGSRSEQSAGLPFSWEGVTLHASEATVVRVRLTPNDRAAMSLVIVDSAGDLVASIESLVTRPIAPGQLDDSARSDRDSLFRVEWAPVLEPVEGAPFKVAVVGSDESLANALREMGSEVQVCAELAALAEVDGSVPEVVLVGVDVGAEVAAGGVAGGVRAGVLSVLALVQEWLADERFAGSRLVVVSRGAVAARDVDGLAVASVWGLLRSAQAEHPGRISMLDVGGGQKLSTSLWSQVLGLAEPEVGVRDGRVVVPRLVRVGVSGSAAPVWSGSGSVLITGGTGGLGAVVARHLVAEHGVRDLLLLSRRGLETPGALELVAELGEVGARVEVVACDVADREELAGALEGREVSGVVHAAGVLDDRVVGGLTPERVGAVLRPKVDAAWYLHELVGEVSAFVVFSSAAGVLGSAGQGGYAAANAFLDALVEYRRGLGLPGVSLAWGAWDLPSGMTGELTDVDRERMVRAGFPPVSVEQGVGLFDAAMGSGEAVVLPLRLDLAAVRARGEVPPLLRGLIRTRRAAGGAAASTGLVQRLSGLDEAGRRALLLDVVRSQVAKVLGHDSPTVVDPARAFRDLGFDSLMAVELRNGLSTATGSRLAATLVFDYPTPQVLADHLLEELLAGVVRVVDGGGSVGVLPSVADDPVVIVGMG</sequence>
<dbReference type="InterPro" id="IPR036736">
    <property type="entry name" value="ACP-like_sf"/>
</dbReference>
<protein>
    <submittedName>
        <fullName evidence="8">SDR family NAD(P)-dependent oxidoreductase</fullName>
    </submittedName>
</protein>
<keyword evidence="9" id="KW-1185">Reference proteome</keyword>
<keyword evidence="2" id="KW-0597">Phosphoprotein</keyword>
<evidence type="ECO:0000256" key="3">
    <source>
        <dbReference type="ARBA" id="ARBA00022679"/>
    </source>
</evidence>
<feature type="domain" description="PKS/mFAS DH" evidence="7">
    <location>
        <begin position="1"/>
        <end position="241"/>
    </location>
</feature>
<feature type="non-terminal residue" evidence="8">
    <location>
        <position position="1"/>
    </location>
</feature>
<dbReference type="InterPro" id="IPR042104">
    <property type="entry name" value="PKS_dehydratase_sf"/>
</dbReference>
<dbReference type="InterPro" id="IPR055123">
    <property type="entry name" value="SpnB-like_Rossmann"/>
</dbReference>
<organism evidence="8 9">
    <name type="scientific">Streptomyces coffeae</name>
    <dbReference type="NCBI Taxonomy" id="621382"/>
    <lineage>
        <taxon>Bacteria</taxon>
        <taxon>Bacillati</taxon>
        <taxon>Actinomycetota</taxon>
        <taxon>Actinomycetes</taxon>
        <taxon>Kitasatosporales</taxon>
        <taxon>Streptomycetaceae</taxon>
        <taxon>Streptomyces</taxon>
    </lineage>
</organism>
<dbReference type="SMART" id="SM00826">
    <property type="entry name" value="PKS_DH"/>
    <property type="match status" value="1"/>
</dbReference>
<evidence type="ECO:0000256" key="4">
    <source>
        <dbReference type="ARBA" id="ARBA00023268"/>
    </source>
</evidence>
<dbReference type="InterPro" id="IPR049552">
    <property type="entry name" value="PKS_DH_N"/>
</dbReference>
<evidence type="ECO:0000259" key="6">
    <source>
        <dbReference type="PROSITE" id="PS50075"/>
    </source>
</evidence>
<dbReference type="SUPFAM" id="SSF51735">
    <property type="entry name" value="NAD(P)-binding Rossmann-fold domains"/>
    <property type="match status" value="2"/>
</dbReference>
<dbReference type="Proteomes" id="UP000634229">
    <property type="component" value="Unassembled WGS sequence"/>
</dbReference>
<dbReference type="Pfam" id="PF14765">
    <property type="entry name" value="PS-DH"/>
    <property type="match status" value="1"/>
</dbReference>
<dbReference type="Gene3D" id="1.10.1200.10">
    <property type="entry name" value="ACP-like"/>
    <property type="match status" value="1"/>
</dbReference>
<feature type="non-terminal residue" evidence="8">
    <location>
        <position position="822"/>
    </location>
</feature>
<comment type="caution">
    <text evidence="5">Lacks conserved residue(s) required for the propagation of feature annotation.</text>
</comment>
<accession>A0ABS1NRY4</accession>
<dbReference type="SMART" id="SM01294">
    <property type="entry name" value="PKS_PP_betabranch"/>
    <property type="match status" value="1"/>
</dbReference>
<dbReference type="InterPro" id="IPR006162">
    <property type="entry name" value="Ppantetheine_attach_site"/>
</dbReference>
<dbReference type="InterPro" id="IPR057326">
    <property type="entry name" value="KR_dom"/>
</dbReference>
<proteinExistence type="predicted"/>
<evidence type="ECO:0000256" key="5">
    <source>
        <dbReference type="PROSITE-ProRule" id="PRU01363"/>
    </source>
</evidence>
<dbReference type="InterPro" id="IPR020806">
    <property type="entry name" value="PKS_PP-bd"/>
</dbReference>
<dbReference type="PROSITE" id="PS00012">
    <property type="entry name" value="PHOSPHOPANTETHEINE"/>
    <property type="match status" value="1"/>
</dbReference>
<dbReference type="Pfam" id="PF21089">
    <property type="entry name" value="PKS_DH_N"/>
    <property type="match status" value="1"/>
</dbReference>
<evidence type="ECO:0000256" key="1">
    <source>
        <dbReference type="ARBA" id="ARBA00022450"/>
    </source>
</evidence>
<dbReference type="PROSITE" id="PS52019">
    <property type="entry name" value="PKS_MFAS_DH"/>
    <property type="match status" value="1"/>
</dbReference>
<dbReference type="InterPro" id="IPR013968">
    <property type="entry name" value="PKS_KR"/>
</dbReference>
<keyword evidence="3" id="KW-0808">Transferase</keyword>
<comment type="caution">
    <text evidence="8">The sequence shown here is derived from an EMBL/GenBank/DDBJ whole genome shotgun (WGS) entry which is preliminary data.</text>
</comment>
<dbReference type="PANTHER" id="PTHR43775">
    <property type="entry name" value="FATTY ACID SYNTHASE"/>
    <property type="match status" value="1"/>
</dbReference>
<feature type="region of interest" description="N-terminal hotdog fold" evidence="5">
    <location>
        <begin position="1"/>
        <end position="87"/>
    </location>
</feature>
<dbReference type="Pfam" id="PF00550">
    <property type="entry name" value="PP-binding"/>
    <property type="match status" value="1"/>
</dbReference>
<feature type="region of interest" description="C-terminal hotdog fold" evidence="5">
    <location>
        <begin position="105"/>
        <end position="241"/>
    </location>
</feature>
<dbReference type="Gene3D" id="3.10.129.110">
    <property type="entry name" value="Polyketide synthase dehydratase"/>
    <property type="match status" value="1"/>
</dbReference>
<name>A0ABS1NRY4_9ACTN</name>
<dbReference type="PANTHER" id="PTHR43775:SF51">
    <property type="entry name" value="INACTIVE PHENOLPHTHIOCEROL SYNTHESIS POLYKETIDE SYNTHASE TYPE I PKS1-RELATED"/>
    <property type="match status" value="1"/>
</dbReference>
<feature type="domain" description="Carrier" evidence="6">
    <location>
        <begin position="716"/>
        <end position="791"/>
    </location>
</feature>
<dbReference type="InterPro" id="IPR009081">
    <property type="entry name" value="PP-bd_ACP"/>
</dbReference>
<dbReference type="EMBL" id="JAERRF010000103">
    <property type="protein sequence ID" value="MBL1102861.1"/>
    <property type="molecule type" value="Genomic_DNA"/>
</dbReference>
<evidence type="ECO:0000259" key="7">
    <source>
        <dbReference type="PROSITE" id="PS52019"/>
    </source>
</evidence>
<dbReference type="InterPro" id="IPR036291">
    <property type="entry name" value="NAD(P)-bd_dom_sf"/>
</dbReference>
<dbReference type="Pfam" id="PF08659">
    <property type="entry name" value="KR"/>
    <property type="match status" value="1"/>
</dbReference>
<dbReference type="InterPro" id="IPR050091">
    <property type="entry name" value="PKS_NRPS_Biosynth_Enz"/>
</dbReference>
<dbReference type="InterPro" id="IPR020807">
    <property type="entry name" value="PKS_DH"/>
</dbReference>
<keyword evidence="1" id="KW-0596">Phosphopantetheine</keyword>
<dbReference type="InterPro" id="IPR049551">
    <property type="entry name" value="PKS_DH_C"/>
</dbReference>